<dbReference type="InterPro" id="IPR013083">
    <property type="entry name" value="Znf_RING/FYVE/PHD"/>
</dbReference>
<evidence type="ECO:0000256" key="4">
    <source>
        <dbReference type="PROSITE-ProRule" id="PRU00175"/>
    </source>
</evidence>
<dbReference type="Pfam" id="PF13445">
    <property type="entry name" value="zf-RING_UBOX"/>
    <property type="match status" value="1"/>
</dbReference>
<dbReference type="Gene3D" id="3.30.40.10">
    <property type="entry name" value="Zinc/RING finger domain, C3HC4 (zinc finger)"/>
    <property type="match status" value="1"/>
</dbReference>
<dbReference type="InterPro" id="IPR017907">
    <property type="entry name" value="Znf_RING_CS"/>
</dbReference>
<dbReference type="EMBL" id="UYJE01001602">
    <property type="protein sequence ID" value="VDI03434.1"/>
    <property type="molecule type" value="Genomic_DNA"/>
</dbReference>
<dbReference type="OrthoDB" id="6105938at2759"/>
<dbReference type="Proteomes" id="UP000596742">
    <property type="component" value="Unassembled WGS sequence"/>
</dbReference>
<comment type="caution">
    <text evidence="6">The sequence shown here is derived from an EMBL/GenBank/DDBJ whole genome shotgun (WGS) entry which is preliminary data.</text>
</comment>
<protein>
    <recommendedName>
        <fullName evidence="5">RING-type domain-containing protein</fullName>
    </recommendedName>
</protein>
<sequence length="439" mass="49037">MDECDTCPICLEIFTSPKILDCRHTFCLNCLKGYSDEIGPKQHKLSCPLCRTELKIPNYGLSHLVTNYFVGISESDKYCLKCKNHLKVSGSCKDCGLSLCMVCFGKHFHSPPNEDLHDNGIEILDSRIDFSSSFLQRLGNLKTIDYYKLETHFVVESPPENDSHVIYSIRLSSSGDLLVVPSGVPFILLMNQYGKTIDKIHTPHQCVGIYETNGGNLMGTFPFKRTILSYKFGVWSAFVTCPDYFPVDIVQLTNGNILTCGKKLHMSFPVFGQGCLQLYSTFGELLRTVDREFGLFDFPHKIAYDKEHGVIAIADHKNHSVILLQENDGPCVIYKGGNKTIAQMSTSSIQTERQICFHASGICYSSDGNFIVCTPEGHLHIINKFGELVALGTTDCEDSFGLFVPDIALDNHGVIWCSDSYYGTIKTFKLGKFANNLDN</sequence>
<gene>
    <name evidence="6" type="ORF">MGAL_10B072894</name>
</gene>
<dbReference type="PROSITE" id="PS50089">
    <property type="entry name" value="ZF_RING_2"/>
    <property type="match status" value="1"/>
</dbReference>
<keyword evidence="1" id="KW-0479">Metal-binding</keyword>
<keyword evidence="2 4" id="KW-0863">Zinc-finger</keyword>
<dbReference type="InterPro" id="IPR001841">
    <property type="entry name" value="Znf_RING"/>
</dbReference>
<evidence type="ECO:0000313" key="6">
    <source>
        <dbReference type="EMBL" id="VDI03434.1"/>
    </source>
</evidence>
<dbReference type="PROSITE" id="PS00518">
    <property type="entry name" value="ZF_RING_1"/>
    <property type="match status" value="1"/>
</dbReference>
<dbReference type="SUPFAM" id="SSF101898">
    <property type="entry name" value="NHL repeat"/>
    <property type="match status" value="1"/>
</dbReference>
<feature type="domain" description="RING-type" evidence="5">
    <location>
        <begin position="7"/>
        <end position="51"/>
    </location>
</feature>
<evidence type="ECO:0000259" key="5">
    <source>
        <dbReference type="PROSITE" id="PS50089"/>
    </source>
</evidence>
<reference evidence="6" key="1">
    <citation type="submission" date="2018-11" db="EMBL/GenBank/DDBJ databases">
        <authorList>
            <person name="Alioto T."/>
            <person name="Alioto T."/>
        </authorList>
    </citation>
    <scope>NUCLEOTIDE SEQUENCE</scope>
</reference>
<dbReference type="InterPro" id="IPR047153">
    <property type="entry name" value="TRIM45/56/19-like"/>
</dbReference>
<dbReference type="Gene3D" id="2.120.10.30">
    <property type="entry name" value="TolB, C-terminal domain"/>
    <property type="match status" value="1"/>
</dbReference>
<dbReference type="PANTHER" id="PTHR25462:SF296">
    <property type="entry name" value="MEIOTIC P26, ISOFORM F"/>
    <property type="match status" value="1"/>
</dbReference>
<evidence type="ECO:0000256" key="1">
    <source>
        <dbReference type="ARBA" id="ARBA00022723"/>
    </source>
</evidence>
<evidence type="ECO:0000256" key="3">
    <source>
        <dbReference type="ARBA" id="ARBA00022833"/>
    </source>
</evidence>
<evidence type="ECO:0000256" key="2">
    <source>
        <dbReference type="ARBA" id="ARBA00022771"/>
    </source>
</evidence>
<keyword evidence="3" id="KW-0862">Zinc</keyword>
<evidence type="ECO:0000313" key="7">
    <source>
        <dbReference type="Proteomes" id="UP000596742"/>
    </source>
</evidence>
<keyword evidence="7" id="KW-1185">Reference proteome</keyword>
<dbReference type="PANTHER" id="PTHR25462">
    <property type="entry name" value="BONUS, ISOFORM C-RELATED"/>
    <property type="match status" value="1"/>
</dbReference>
<organism evidence="6 7">
    <name type="scientific">Mytilus galloprovincialis</name>
    <name type="common">Mediterranean mussel</name>
    <dbReference type="NCBI Taxonomy" id="29158"/>
    <lineage>
        <taxon>Eukaryota</taxon>
        <taxon>Metazoa</taxon>
        <taxon>Spiralia</taxon>
        <taxon>Lophotrochozoa</taxon>
        <taxon>Mollusca</taxon>
        <taxon>Bivalvia</taxon>
        <taxon>Autobranchia</taxon>
        <taxon>Pteriomorphia</taxon>
        <taxon>Mytilida</taxon>
        <taxon>Mytiloidea</taxon>
        <taxon>Mytilidae</taxon>
        <taxon>Mytilinae</taxon>
        <taxon>Mytilus</taxon>
    </lineage>
</organism>
<dbReference type="SUPFAM" id="SSF57850">
    <property type="entry name" value="RING/U-box"/>
    <property type="match status" value="1"/>
</dbReference>
<dbReference type="InterPro" id="IPR027370">
    <property type="entry name" value="Znf-RING_euk"/>
</dbReference>
<dbReference type="InterPro" id="IPR011042">
    <property type="entry name" value="6-blade_b-propeller_TolB-like"/>
</dbReference>
<dbReference type="GO" id="GO:0008270">
    <property type="term" value="F:zinc ion binding"/>
    <property type="evidence" value="ECO:0007669"/>
    <property type="project" value="UniProtKB-KW"/>
</dbReference>
<dbReference type="AlphaFoldDB" id="A0A8B6CDE3"/>
<dbReference type="SMART" id="SM00184">
    <property type="entry name" value="RING"/>
    <property type="match status" value="1"/>
</dbReference>
<accession>A0A8B6CDE3</accession>
<name>A0A8B6CDE3_MYTGA</name>
<proteinExistence type="predicted"/>